<dbReference type="Gene3D" id="2.120.10.30">
    <property type="entry name" value="TolB, C-terminal domain"/>
    <property type="match status" value="1"/>
</dbReference>
<gene>
    <name evidence="7" type="ORF">FF011L_05290</name>
</gene>
<name>A0A517MA95_9BACT</name>
<evidence type="ECO:0000259" key="6">
    <source>
        <dbReference type="PROSITE" id="PS51007"/>
    </source>
</evidence>
<dbReference type="PANTHER" id="PTHR33546:SF1">
    <property type="entry name" value="LARGE, MULTIFUNCTIONAL SECRETED PROTEIN"/>
    <property type="match status" value="1"/>
</dbReference>
<keyword evidence="1 4" id="KW-0349">Heme</keyword>
<feature type="domain" description="Cytochrome c" evidence="6">
    <location>
        <begin position="991"/>
        <end position="1124"/>
    </location>
</feature>
<proteinExistence type="predicted"/>
<dbReference type="EMBL" id="CP036262">
    <property type="protein sequence ID" value="QDS91794.1"/>
    <property type="molecule type" value="Genomic_DNA"/>
</dbReference>
<accession>A0A517MA95</accession>
<dbReference type="Gene3D" id="1.10.760.10">
    <property type="entry name" value="Cytochrome c-like domain"/>
    <property type="match status" value="1"/>
</dbReference>
<evidence type="ECO:0000256" key="4">
    <source>
        <dbReference type="PROSITE-ProRule" id="PRU00433"/>
    </source>
</evidence>
<sequence precursor="true">MHVPPLFVLLASLFLSLAWCHSTTAQSEQAHANTSAAAEPAQPAASYGLGVRDTPWRSPAEEQAGFHLPAGFEINLFAAEPQIAKPLNMAFDKRGRLWVTQSSLYPYPSTNPDQEAEQTADAVVILEDTNGDGTADRKTTFADGLNIPIGVLPYGDGCLCFSIPNLWYLRDTDGDGRCDKREIVLGPFDTTRDTHGMVNALRDGNDGWIYACHGFNNQSTIAGTDGESITLISGNTFRFKADGSRVEQYTHGQVNPFGMTQDDWGYFYTADCHSKPITQLVKGAYYPSFGRPHDGLGFLPPMVDHLHGSTAISGIAYISPDSPIVPLRGQMISGNVMTSRLNRNAIEYRGATAVGIELPDFLTSDDPWFRPVDIQIGPQNQIVVADFYNRIIGHYEVPLEHPGRDRTSGRIWQIRYVGDSKTASTPTSDSAQDNKIARQQMANLQAAEGSNQIALLAREYLKDSNPHLARLAAERLGEHGDLNDVPALLKRLHQLDRADHVGRQSVRIAVASRLKDSSDQEKGYPWLDQLTATEKDALANILPAVDTSDAAALLLDYLAAAPVNKRTRNLFRQVAENATSDRLADCVQVAQRIAGEDWALQEEWLDLIWNTIDSGQSIPAPELRTWSGKLAKHRWAIHREERSLLSSHPPVFWHSDRGTHWPVQPRQNASGDSVRVSSSIPFGESYTGIQATGPFAAPDMIEFLIAGHRGPPAKPAHRLNEIRLVDADTNEVLEQAYPPRSDIAQKVRWDTHSLAGRMVQIEAIDGDSGNAYAWFAVGDFRPAWLNTFNTLETFQTDLQWMVRSASTDNNQAQLATLQAALEEPNYPPLFRLSIARAISQMQTSKDPRLVLEALLQAVLTHSADAVAPSSPWAIQWTTPASLPLILQNDSETMDKVCREITANQSTAGQTLFALRWVQEGGSTERILQMGDAGSLTAQVFANPEVWSALEPRLKDPQKAIAQALHTRGQSSESESNLAFMERMETIQGLQGDPLAGEPLFKQHCAACHQLRGTGTVLGPQLDGAIVRPQERLFEDILTPNRNVDKAFLTTSFLTLDGRVLVGLIQEESENQVRLIDGAGKVQTLSKKEIEFQKPTGRSLMPANFADLLQDQAFADLLAFLKEGDTK</sequence>
<dbReference type="PROSITE" id="PS51007">
    <property type="entry name" value="CYTC"/>
    <property type="match status" value="1"/>
</dbReference>
<dbReference type="InterPro" id="IPR013427">
    <property type="entry name" value="Haem-bd_dom_put"/>
</dbReference>
<organism evidence="7 8">
    <name type="scientific">Roseimaritima multifibrata</name>
    <dbReference type="NCBI Taxonomy" id="1930274"/>
    <lineage>
        <taxon>Bacteria</taxon>
        <taxon>Pseudomonadati</taxon>
        <taxon>Planctomycetota</taxon>
        <taxon>Planctomycetia</taxon>
        <taxon>Pirellulales</taxon>
        <taxon>Pirellulaceae</taxon>
        <taxon>Roseimaritima</taxon>
    </lineage>
</organism>
<keyword evidence="2 4" id="KW-0479">Metal-binding</keyword>
<dbReference type="InterPro" id="IPR011042">
    <property type="entry name" value="6-blade_b-propeller_TolB-like"/>
</dbReference>
<dbReference type="GO" id="GO:0009055">
    <property type="term" value="F:electron transfer activity"/>
    <property type="evidence" value="ECO:0007669"/>
    <property type="project" value="InterPro"/>
</dbReference>
<dbReference type="GO" id="GO:0020037">
    <property type="term" value="F:heme binding"/>
    <property type="evidence" value="ECO:0007669"/>
    <property type="project" value="InterPro"/>
</dbReference>
<dbReference type="SUPFAM" id="SSF50952">
    <property type="entry name" value="Soluble quinoprotein glucose dehydrogenase"/>
    <property type="match status" value="1"/>
</dbReference>
<dbReference type="NCBIfam" id="TIGR02603">
    <property type="entry name" value="CxxCH_TIGR02603"/>
    <property type="match status" value="1"/>
</dbReference>
<dbReference type="InterPro" id="IPR009056">
    <property type="entry name" value="Cyt_c-like_dom"/>
</dbReference>
<dbReference type="Pfam" id="PF23500">
    <property type="entry name" value="DUF7133"/>
    <property type="match status" value="1"/>
</dbReference>
<evidence type="ECO:0000313" key="8">
    <source>
        <dbReference type="Proteomes" id="UP000320672"/>
    </source>
</evidence>
<dbReference type="Proteomes" id="UP000320672">
    <property type="component" value="Chromosome"/>
</dbReference>
<evidence type="ECO:0000313" key="7">
    <source>
        <dbReference type="EMBL" id="QDS91794.1"/>
    </source>
</evidence>
<keyword evidence="8" id="KW-1185">Reference proteome</keyword>
<reference evidence="7 8" key="1">
    <citation type="submission" date="2019-02" db="EMBL/GenBank/DDBJ databases">
        <title>Deep-cultivation of Planctomycetes and their phenomic and genomic characterization uncovers novel biology.</title>
        <authorList>
            <person name="Wiegand S."/>
            <person name="Jogler M."/>
            <person name="Boedeker C."/>
            <person name="Pinto D."/>
            <person name="Vollmers J."/>
            <person name="Rivas-Marin E."/>
            <person name="Kohn T."/>
            <person name="Peeters S.H."/>
            <person name="Heuer A."/>
            <person name="Rast P."/>
            <person name="Oberbeckmann S."/>
            <person name="Bunk B."/>
            <person name="Jeske O."/>
            <person name="Meyerdierks A."/>
            <person name="Storesund J.E."/>
            <person name="Kallscheuer N."/>
            <person name="Luecker S."/>
            <person name="Lage O.M."/>
            <person name="Pohl T."/>
            <person name="Merkel B.J."/>
            <person name="Hornburger P."/>
            <person name="Mueller R.-W."/>
            <person name="Bruemmer F."/>
            <person name="Labrenz M."/>
            <person name="Spormann A.M."/>
            <person name="Op den Camp H."/>
            <person name="Overmann J."/>
            <person name="Amann R."/>
            <person name="Jetten M.S.M."/>
            <person name="Mascher T."/>
            <person name="Medema M.H."/>
            <person name="Devos D.P."/>
            <person name="Kaster A.-K."/>
            <person name="Ovreas L."/>
            <person name="Rohde M."/>
            <person name="Galperin M.Y."/>
            <person name="Jogler C."/>
        </authorList>
    </citation>
    <scope>NUCLEOTIDE SEQUENCE [LARGE SCALE GENOMIC DNA]</scope>
    <source>
        <strain evidence="7 8">FF011L</strain>
    </source>
</reference>
<feature type="chain" id="PRO_5021879387" evidence="5">
    <location>
        <begin position="26"/>
        <end position="1126"/>
    </location>
</feature>
<dbReference type="RefSeq" id="WP_145349961.1">
    <property type="nucleotide sequence ID" value="NZ_CP036262.1"/>
</dbReference>
<evidence type="ECO:0000256" key="1">
    <source>
        <dbReference type="ARBA" id="ARBA00022617"/>
    </source>
</evidence>
<dbReference type="KEGG" id="rml:FF011L_05290"/>
<protein>
    <submittedName>
        <fullName evidence="7">Cytochrome c</fullName>
    </submittedName>
</protein>
<dbReference type="GO" id="GO:0046872">
    <property type="term" value="F:metal ion binding"/>
    <property type="evidence" value="ECO:0007669"/>
    <property type="project" value="UniProtKB-KW"/>
</dbReference>
<evidence type="ECO:0000256" key="3">
    <source>
        <dbReference type="ARBA" id="ARBA00023004"/>
    </source>
</evidence>
<dbReference type="OrthoDB" id="221643at2"/>
<keyword evidence="5" id="KW-0732">Signal</keyword>
<dbReference type="AlphaFoldDB" id="A0A517MA95"/>
<evidence type="ECO:0000256" key="2">
    <source>
        <dbReference type="ARBA" id="ARBA00022723"/>
    </source>
</evidence>
<keyword evidence="3 4" id="KW-0408">Iron</keyword>
<dbReference type="SUPFAM" id="SSF46626">
    <property type="entry name" value="Cytochrome c"/>
    <property type="match status" value="1"/>
</dbReference>
<evidence type="ECO:0000256" key="5">
    <source>
        <dbReference type="SAM" id="SignalP"/>
    </source>
</evidence>
<feature type="signal peptide" evidence="5">
    <location>
        <begin position="1"/>
        <end position="25"/>
    </location>
</feature>
<dbReference type="InterPro" id="IPR011041">
    <property type="entry name" value="Quinoprot_gluc/sorb_DH_b-prop"/>
</dbReference>
<dbReference type="Pfam" id="PF00034">
    <property type="entry name" value="Cytochrom_C"/>
    <property type="match status" value="1"/>
</dbReference>
<dbReference type="InterPro" id="IPR013428">
    <property type="entry name" value="Membrane-bound_put_N"/>
</dbReference>
<dbReference type="InterPro" id="IPR036909">
    <property type="entry name" value="Cyt_c-like_dom_sf"/>
</dbReference>
<dbReference type="NCBIfam" id="TIGR02604">
    <property type="entry name" value="Piru_Ver_Nterm"/>
    <property type="match status" value="1"/>
</dbReference>
<dbReference type="PANTHER" id="PTHR33546">
    <property type="entry name" value="LARGE, MULTIFUNCTIONAL SECRETED PROTEIN-RELATED"/>
    <property type="match status" value="1"/>
</dbReference>
<dbReference type="InterPro" id="IPR055557">
    <property type="entry name" value="DUF7133"/>
</dbReference>